<feature type="domain" description="Polymerase/histidinol phosphatase N-terminal" evidence="2">
    <location>
        <begin position="18"/>
        <end position="83"/>
    </location>
</feature>
<dbReference type="Pfam" id="PF02811">
    <property type="entry name" value="PHP"/>
    <property type="match status" value="1"/>
</dbReference>
<dbReference type="Gene3D" id="1.10.150.650">
    <property type="match status" value="1"/>
</dbReference>
<evidence type="ECO:0000259" key="2">
    <source>
        <dbReference type="SMART" id="SM00481"/>
    </source>
</evidence>
<dbReference type="SMART" id="SM00481">
    <property type="entry name" value="POLIIIAc"/>
    <property type="match status" value="1"/>
</dbReference>
<dbReference type="InterPro" id="IPR004013">
    <property type="entry name" value="PHP_dom"/>
</dbReference>
<proteinExistence type="predicted"/>
<name>A0A9D1N2A6_9FIRM</name>
<dbReference type="AlphaFoldDB" id="A0A9D1N2A6"/>
<dbReference type="InterPro" id="IPR052018">
    <property type="entry name" value="PHP_domain"/>
</dbReference>
<sequence>MERRQETRGAGRAAGSSMDLHTHSACSDGDRAPAALVESAAQSGVGLLALTDHDSVRGVPEAVAAGRRLGLPVVPGVEMSNEFPQELHILGLGVDVENPALLAELAAAQERRRARGRLILERLCALGADARPYLAAPEAAATRVHIALALVSGGFAADVKDAFARYIGRGAPAYVALPRPAPARVIALISGAGGIPVLAHPCHLKGDVHAIVRELCALGLRGIEAYYPTSTPGQTELFLSLAAQHGLLVTCGSDFHGDHRPAARLGCAYRDDDPALERTRKALLERL</sequence>
<feature type="region of interest" description="Disordered" evidence="1">
    <location>
        <begin position="1"/>
        <end position="27"/>
    </location>
</feature>
<reference evidence="3" key="2">
    <citation type="journal article" date="2021" name="PeerJ">
        <title>Extensive microbial diversity within the chicken gut microbiome revealed by metagenomics and culture.</title>
        <authorList>
            <person name="Gilroy R."/>
            <person name="Ravi A."/>
            <person name="Getino M."/>
            <person name="Pursley I."/>
            <person name="Horton D.L."/>
            <person name="Alikhan N.F."/>
            <person name="Baker D."/>
            <person name="Gharbi K."/>
            <person name="Hall N."/>
            <person name="Watson M."/>
            <person name="Adriaenssens E.M."/>
            <person name="Foster-Nyarko E."/>
            <person name="Jarju S."/>
            <person name="Secka A."/>
            <person name="Antonio M."/>
            <person name="Oren A."/>
            <person name="Chaudhuri R.R."/>
            <person name="La Ragione R."/>
            <person name="Hildebrand F."/>
            <person name="Pallen M.J."/>
        </authorList>
    </citation>
    <scope>NUCLEOTIDE SEQUENCE</scope>
    <source>
        <strain evidence="3">ChiGjej2B2-16831</strain>
    </source>
</reference>
<dbReference type="EMBL" id="DVNZ01000055">
    <property type="protein sequence ID" value="HIU93842.1"/>
    <property type="molecule type" value="Genomic_DNA"/>
</dbReference>
<evidence type="ECO:0000313" key="4">
    <source>
        <dbReference type="Proteomes" id="UP000824128"/>
    </source>
</evidence>
<organism evidence="3 4">
    <name type="scientific">Candidatus Aphodomorpha intestinavium</name>
    <dbReference type="NCBI Taxonomy" id="2840672"/>
    <lineage>
        <taxon>Bacteria</taxon>
        <taxon>Bacillati</taxon>
        <taxon>Bacillota</taxon>
        <taxon>Clostridia</taxon>
        <taxon>Eubacteriales</taxon>
        <taxon>Candidatus Aphodomorpha</taxon>
    </lineage>
</organism>
<dbReference type="Proteomes" id="UP000824128">
    <property type="component" value="Unassembled WGS sequence"/>
</dbReference>
<dbReference type="PANTHER" id="PTHR42924">
    <property type="entry name" value="EXONUCLEASE"/>
    <property type="match status" value="1"/>
</dbReference>
<dbReference type="GO" id="GO:0004534">
    <property type="term" value="F:5'-3' RNA exonuclease activity"/>
    <property type="evidence" value="ECO:0007669"/>
    <property type="project" value="TreeGrafter"/>
</dbReference>
<evidence type="ECO:0000313" key="3">
    <source>
        <dbReference type="EMBL" id="HIU93842.1"/>
    </source>
</evidence>
<dbReference type="Gene3D" id="3.20.20.140">
    <property type="entry name" value="Metal-dependent hydrolases"/>
    <property type="match status" value="1"/>
</dbReference>
<protein>
    <submittedName>
        <fullName evidence="3">PHP domain-containing protein</fullName>
    </submittedName>
</protein>
<dbReference type="InterPro" id="IPR016195">
    <property type="entry name" value="Pol/histidinol_Pase-like"/>
</dbReference>
<evidence type="ECO:0000256" key="1">
    <source>
        <dbReference type="SAM" id="MobiDB-lite"/>
    </source>
</evidence>
<reference evidence="3" key="1">
    <citation type="submission" date="2020-10" db="EMBL/GenBank/DDBJ databases">
        <authorList>
            <person name="Gilroy R."/>
        </authorList>
    </citation>
    <scope>NUCLEOTIDE SEQUENCE</scope>
    <source>
        <strain evidence="3">ChiGjej2B2-16831</strain>
    </source>
</reference>
<dbReference type="CDD" id="cd07438">
    <property type="entry name" value="PHP_HisPPase_AMP"/>
    <property type="match status" value="1"/>
</dbReference>
<dbReference type="GO" id="GO:0035312">
    <property type="term" value="F:5'-3' DNA exonuclease activity"/>
    <property type="evidence" value="ECO:0007669"/>
    <property type="project" value="TreeGrafter"/>
</dbReference>
<comment type="caution">
    <text evidence="3">The sequence shown here is derived from an EMBL/GenBank/DDBJ whole genome shotgun (WGS) entry which is preliminary data.</text>
</comment>
<dbReference type="SUPFAM" id="SSF89550">
    <property type="entry name" value="PHP domain-like"/>
    <property type="match status" value="1"/>
</dbReference>
<gene>
    <name evidence="3" type="ORF">IAD24_01665</name>
</gene>
<dbReference type="InterPro" id="IPR003141">
    <property type="entry name" value="Pol/His_phosphatase_N"/>
</dbReference>
<dbReference type="PANTHER" id="PTHR42924:SF3">
    <property type="entry name" value="POLYMERASE_HISTIDINOL PHOSPHATASE N-TERMINAL DOMAIN-CONTAINING PROTEIN"/>
    <property type="match status" value="1"/>
</dbReference>
<accession>A0A9D1N2A6</accession>